<organism evidence="4 5">
    <name type="scientific">Candidatus Kaiserbacteria bacterium RIFCSPHIGHO2_01_FULL_49_13</name>
    <dbReference type="NCBI Taxonomy" id="1798477"/>
    <lineage>
        <taxon>Bacteria</taxon>
        <taxon>Candidatus Kaiseribacteriota</taxon>
    </lineage>
</organism>
<evidence type="ECO:0000256" key="2">
    <source>
        <dbReference type="SAM" id="Phobius"/>
    </source>
</evidence>
<sequence length="197" mass="20752">MPPRKKPAATPPSGPTSSPAPKAAPSAPPKAAKRVPLNVAVERKLIDSKIIIPEEPTSTRFLKIVSYAIIFGGLAGACLIVYLRISQFGPEAPVSIPRISIPQSAAPEDTTPPAGGTTTEEEQEAPLEPTRIVEILDTPTGFLNVRKGPATSFAKITEVKPGDAHILVSTDTASGWHEIRLADGSTGWITSQYASVK</sequence>
<evidence type="ECO:0000313" key="4">
    <source>
        <dbReference type="EMBL" id="OGG47522.1"/>
    </source>
</evidence>
<feature type="compositionally biased region" description="Low complexity" evidence="1">
    <location>
        <begin position="15"/>
        <end position="25"/>
    </location>
</feature>
<dbReference type="Pfam" id="PF08239">
    <property type="entry name" value="SH3_3"/>
    <property type="match status" value="1"/>
</dbReference>
<proteinExistence type="predicted"/>
<feature type="compositionally biased region" description="Low complexity" evidence="1">
    <location>
        <begin position="105"/>
        <end position="118"/>
    </location>
</feature>
<accession>A0A1F6CF85</accession>
<dbReference type="InterPro" id="IPR003646">
    <property type="entry name" value="SH3-like_bac-type"/>
</dbReference>
<evidence type="ECO:0000259" key="3">
    <source>
        <dbReference type="PROSITE" id="PS51781"/>
    </source>
</evidence>
<keyword evidence="2" id="KW-1133">Transmembrane helix</keyword>
<feature type="domain" description="SH3b" evidence="3">
    <location>
        <begin position="128"/>
        <end position="197"/>
    </location>
</feature>
<dbReference type="Gene3D" id="2.30.30.40">
    <property type="entry name" value="SH3 Domains"/>
    <property type="match status" value="1"/>
</dbReference>
<feature type="transmembrane region" description="Helical" evidence="2">
    <location>
        <begin position="64"/>
        <end position="83"/>
    </location>
</feature>
<protein>
    <recommendedName>
        <fullName evidence="3">SH3b domain-containing protein</fullName>
    </recommendedName>
</protein>
<keyword evidence="2" id="KW-0472">Membrane</keyword>
<keyword evidence="2" id="KW-0812">Transmembrane</keyword>
<dbReference type="PROSITE" id="PS51781">
    <property type="entry name" value="SH3B"/>
    <property type="match status" value="1"/>
</dbReference>
<dbReference type="AlphaFoldDB" id="A0A1F6CF85"/>
<dbReference type="Proteomes" id="UP000178344">
    <property type="component" value="Unassembled WGS sequence"/>
</dbReference>
<feature type="region of interest" description="Disordered" evidence="1">
    <location>
        <begin position="1"/>
        <end position="33"/>
    </location>
</feature>
<reference evidence="4 5" key="1">
    <citation type="journal article" date="2016" name="Nat. Commun.">
        <title>Thousands of microbial genomes shed light on interconnected biogeochemical processes in an aquifer system.</title>
        <authorList>
            <person name="Anantharaman K."/>
            <person name="Brown C.T."/>
            <person name="Hug L.A."/>
            <person name="Sharon I."/>
            <person name="Castelle C.J."/>
            <person name="Probst A.J."/>
            <person name="Thomas B.C."/>
            <person name="Singh A."/>
            <person name="Wilkins M.J."/>
            <person name="Karaoz U."/>
            <person name="Brodie E.L."/>
            <person name="Williams K.H."/>
            <person name="Hubbard S.S."/>
            <person name="Banfield J.F."/>
        </authorList>
    </citation>
    <scope>NUCLEOTIDE SEQUENCE [LARGE SCALE GENOMIC DNA]</scope>
</reference>
<evidence type="ECO:0000313" key="5">
    <source>
        <dbReference type="Proteomes" id="UP000178344"/>
    </source>
</evidence>
<comment type="caution">
    <text evidence="4">The sequence shown here is derived from an EMBL/GenBank/DDBJ whole genome shotgun (WGS) entry which is preliminary data.</text>
</comment>
<dbReference type="EMBL" id="MFKQ01000008">
    <property type="protein sequence ID" value="OGG47522.1"/>
    <property type="molecule type" value="Genomic_DNA"/>
</dbReference>
<gene>
    <name evidence="4" type="ORF">A2671_02030</name>
</gene>
<evidence type="ECO:0000256" key="1">
    <source>
        <dbReference type="SAM" id="MobiDB-lite"/>
    </source>
</evidence>
<feature type="region of interest" description="Disordered" evidence="1">
    <location>
        <begin position="99"/>
        <end position="127"/>
    </location>
</feature>
<name>A0A1F6CF85_9BACT</name>